<dbReference type="InterPro" id="IPR008271">
    <property type="entry name" value="Ser/Thr_kinase_AS"/>
</dbReference>
<evidence type="ECO:0000256" key="1">
    <source>
        <dbReference type="ARBA" id="ARBA00022679"/>
    </source>
</evidence>
<sequence>MSPRPVLFDLSAKDQARIVEICDQFEVAWIEQEPVSIADTLEQTKLGTRELLLQELISIERHYRSLYLGQPVSNEQLLSDNFEIATEISKLLSNQNIEATQVSYETKSQPSAAPNRRTFFPSLPAEFGRYRVLHQLGEGGMGSVFLASDTQLERHIALKLPQLDYHSDPQLIARFYREAKAAANLNHSNLCAVYDVGEVDGQHFLTMEYIEGHSLDELLKSGQDWTDREVMLLVRQISRALHVAHENGIVHRDLKPANVMINAQGKPVVTDFGLAHRSDDSTSQITHSGQILGTPAYMSPEQVEGDLDRLGPACDVYSLGVMTFQLLTKHRPFEGSTAAILGKIMSEDAPAMATFRDTIDPRLEEIVRRMMAKEIADRYASLQEVLQAIDIWLEAETPIDSPSTREGRSRTPRQAATIVGGLLFAAAIVWGVVLLIQTPSAPLRVVVNDQAVDVLIDQEKISLVDGKWEGIRTSGTHRLALRIGDQELSLNESTTIQLNNEKRTVSVNVAGIQLEGDRFEITRGTSPTAAINIEWLHPPEGVATVANETPSVRTLEEVLAYERQVAQWVLAQHGEVHILLANTHTDLVVREATKLPSEPFYVRKIHGVKLSTDESKGLRQLNELTMLRELKIHDPDIPEDSLNGVHFGPAMSFLDIAGTKIKTSELRQCSGLGNVSAFEVHASQVDDKWSCLELLPRIESLMILGSGTDAVRQLAESTFLPNTKLNYLFLGDWGTSVSEKTASRLQNICPDLSIIQTLDGGRIYVGKPVRALALRELMEFGFGVRARSRFKSDRLFTKDSPFPDDKPFQMGELVFPKELELTNEIVQLLAKTTWIPKITAPSLRNTDQLIEHLMHYSTRYVDLSDSDLTNYGLIRFTSRYRQGELDIRGTSISAETILRCQKQSPMLTIYSDHGTFQPQLIPLQKDSTERELDSYLAYERRVANWVLENGGALNLRLADRPLVPITQKSELPDDAFVIAYVKGLKLNSKQAHEFQQLDNLRGLTRLDFLHGSLSPGMMKGMQFKSSLQELIIFFGTLKTSELADHAWLSNLLEFGVGSSQVDDNWEILSKMPRLRILGIDDPTQESLESLEASEHFRNSDLRLLHLGIRNDFSESIIEEIQALHPTLAITQWTGTHTAFRGNPVQRHVAKELLDMGFTTKPDITAVPAPGENPSTQIWRIEFPDGFHVTPESIELIDRIEPLHAVYGRALTNTSLLAQHLAKRGLVQIELIDSDLQEEDLETLFPSFRPGNMDLRGSDISKDTFLHYHQKYPLINLRTQYGTFGVEYELLPELDHDSVPADDPKSQNE</sequence>
<name>A0A7V8V386_9BACT</name>
<evidence type="ECO:0000313" key="7">
    <source>
        <dbReference type="EMBL" id="MBA2114104.1"/>
    </source>
</evidence>
<dbReference type="EMBL" id="JABRWO010000003">
    <property type="protein sequence ID" value="MBA2114104.1"/>
    <property type="molecule type" value="Genomic_DNA"/>
</dbReference>
<dbReference type="InterPro" id="IPR017441">
    <property type="entry name" value="Protein_kinase_ATP_BS"/>
</dbReference>
<dbReference type="RefSeq" id="WP_207395591.1">
    <property type="nucleotide sequence ID" value="NZ_JABRWO010000003.1"/>
</dbReference>
<feature type="domain" description="Protein kinase" evidence="6">
    <location>
        <begin position="130"/>
        <end position="393"/>
    </location>
</feature>
<proteinExistence type="predicted"/>
<evidence type="ECO:0000259" key="6">
    <source>
        <dbReference type="PROSITE" id="PS50011"/>
    </source>
</evidence>
<dbReference type="EC" id="2.7.11.1" evidence="7"/>
<evidence type="ECO:0000256" key="5">
    <source>
        <dbReference type="PROSITE-ProRule" id="PRU10141"/>
    </source>
</evidence>
<dbReference type="PROSITE" id="PS50011">
    <property type="entry name" value="PROTEIN_KINASE_DOM"/>
    <property type="match status" value="1"/>
</dbReference>
<dbReference type="Pfam" id="PF00069">
    <property type="entry name" value="Pkinase"/>
    <property type="match status" value="1"/>
</dbReference>
<dbReference type="InterPro" id="IPR000719">
    <property type="entry name" value="Prot_kinase_dom"/>
</dbReference>
<keyword evidence="4 5" id="KW-0067">ATP-binding</keyword>
<dbReference type="Gene3D" id="3.30.200.20">
    <property type="entry name" value="Phosphorylase Kinase, domain 1"/>
    <property type="match status" value="1"/>
</dbReference>
<organism evidence="7 8">
    <name type="scientific">Bremerella alba</name>
    <dbReference type="NCBI Taxonomy" id="980252"/>
    <lineage>
        <taxon>Bacteria</taxon>
        <taxon>Pseudomonadati</taxon>
        <taxon>Planctomycetota</taxon>
        <taxon>Planctomycetia</taxon>
        <taxon>Pirellulales</taxon>
        <taxon>Pirellulaceae</taxon>
        <taxon>Bremerella</taxon>
    </lineage>
</organism>
<dbReference type="PANTHER" id="PTHR43289:SF34">
    <property type="entry name" value="SERINE_THREONINE-PROTEIN KINASE YBDM-RELATED"/>
    <property type="match status" value="1"/>
</dbReference>
<dbReference type="InterPro" id="IPR011009">
    <property type="entry name" value="Kinase-like_dom_sf"/>
</dbReference>
<gene>
    <name evidence="7" type="primary">pknD_3</name>
    <name evidence="7" type="ORF">HOV93_12600</name>
</gene>
<keyword evidence="8" id="KW-1185">Reference proteome</keyword>
<accession>A0A7V8V386</accession>
<keyword evidence="2 5" id="KW-0547">Nucleotide-binding</keyword>
<dbReference type="GO" id="GO:0005524">
    <property type="term" value="F:ATP binding"/>
    <property type="evidence" value="ECO:0007669"/>
    <property type="project" value="UniProtKB-UniRule"/>
</dbReference>
<dbReference type="SUPFAM" id="SSF56112">
    <property type="entry name" value="Protein kinase-like (PK-like)"/>
    <property type="match status" value="1"/>
</dbReference>
<dbReference type="GO" id="GO:0004674">
    <property type="term" value="F:protein serine/threonine kinase activity"/>
    <property type="evidence" value="ECO:0007669"/>
    <property type="project" value="UniProtKB-EC"/>
</dbReference>
<keyword evidence="3 7" id="KW-0418">Kinase</keyword>
<protein>
    <submittedName>
        <fullName evidence="7">Serine/threonine-protein kinase PknD</fullName>
        <ecNumber evidence="7">2.7.11.1</ecNumber>
    </submittedName>
</protein>
<evidence type="ECO:0000256" key="3">
    <source>
        <dbReference type="ARBA" id="ARBA00022777"/>
    </source>
</evidence>
<dbReference type="Gene3D" id="1.10.510.10">
    <property type="entry name" value="Transferase(Phosphotransferase) domain 1"/>
    <property type="match status" value="1"/>
</dbReference>
<dbReference type="CDD" id="cd14014">
    <property type="entry name" value="STKc_PknB_like"/>
    <property type="match status" value="1"/>
</dbReference>
<keyword evidence="1 7" id="KW-0808">Transferase</keyword>
<dbReference type="PROSITE" id="PS00108">
    <property type="entry name" value="PROTEIN_KINASE_ST"/>
    <property type="match status" value="1"/>
</dbReference>
<comment type="caution">
    <text evidence="7">The sequence shown here is derived from an EMBL/GenBank/DDBJ whole genome shotgun (WGS) entry which is preliminary data.</text>
</comment>
<dbReference type="Proteomes" id="UP000551616">
    <property type="component" value="Unassembled WGS sequence"/>
</dbReference>
<evidence type="ECO:0000313" key="8">
    <source>
        <dbReference type="Proteomes" id="UP000551616"/>
    </source>
</evidence>
<dbReference type="SMART" id="SM00220">
    <property type="entry name" value="S_TKc"/>
    <property type="match status" value="1"/>
</dbReference>
<feature type="binding site" evidence="5">
    <location>
        <position position="159"/>
    </location>
    <ligand>
        <name>ATP</name>
        <dbReference type="ChEBI" id="CHEBI:30616"/>
    </ligand>
</feature>
<dbReference type="PANTHER" id="PTHR43289">
    <property type="entry name" value="MITOGEN-ACTIVATED PROTEIN KINASE KINASE KINASE 20-RELATED"/>
    <property type="match status" value="1"/>
</dbReference>
<reference evidence="7 8" key="1">
    <citation type="submission" date="2020-05" db="EMBL/GenBank/DDBJ databases">
        <title>Bremerella alba sp. nov., a novel planctomycete isolated from the surface of the macroalga Fucus spiralis.</title>
        <authorList>
            <person name="Godinho O."/>
            <person name="Botelho R."/>
            <person name="Albuquerque L."/>
            <person name="Wiegand S."/>
            <person name="Da Costa M.S."/>
            <person name="Lobo-Da-Cunha A."/>
            <person name="Jogler C."/>
            <person name="Lage O.M."/>
        </authorList>
    </citation>
    <scope>NUCLEOTIDE SEQUENCE [LARGE SCALE GENOMIC DNA]</scope>
    <source>
        <strain evidence="7 8">FF15</strain>
    </source>
</reference>
<evidence type="ECO:0000256" key="2">
    <source>
        <dbReference type="ARBA" id="ARBA00022741"/>
    </source>
</evidence>
<dbReference type="PROSITE" id="PS00107">
    <property type="entry name" value="PROTEIN_KINASE_ATP"/>
    <property type="match status" value="1"/>
</dbReference>
<evidence type="ECO:0000256" key="4">
    <source>
        <dbReference type="ARBA" id="ARBA00022840"/>
    </source>
</evidence>